<proteinExistence type="predicted"/>
<dbReference type="AlphaFoldDB" id="A0A1A8CC00"/>
<accession>A0A1A8CC00</accession>
<protein>
    <submittedName>
        <fullName evidence="1">Uncharacterized protein</fullName>
    </submittedName>
</protein>
<evidence type="ECO:0000313" key="1">
    <source>
        <dbReference type="EMBL" id="SBP77164.1"/>
    </source>
</evidence>
<reference evidence="1" key="1">
    <citation type="submission" date="2016-05" db="EMBL/GenBank/DDBJ databases">
        <authorList>
            <person name="Lavstsen T."/>
            <person name="Jespersen J.S."/>
        </authorList>
    </citation>
    <scope>NUCLEOTIDE SEQUENCE</scope>
    <source>
        <tissue evidence="1">Brain</tissue>
    </source>
</reference>
<sequence>DQLRSAVFTWSKATQARACYILLKLTGLYLLHSSGTTQPEPSDIQLELSGLSLLCSPGVDQLGFAVCCWSESSRALDSYISWSKSNRAWACYIVWELASLSPG</sequence>
<feature type="non-terminal residue" evidence="1">
    <location>
        <position position="1"/>
    </location>
</feature>
<reference evidence="1" key="2">
    <citation type="submission" date="2016-06" db="EMBL/GenBank/DDBJ databases">
        <title>The genome of a short-lived fish provides insights into sex chromosome evolution and the genetic control of aging.</title>
        <authorList>
            <person name="Reichwald K."/>
            <person name="Felder M."/>
            <person name="Petzold A."/>
            <person name="Koch P."/>
            <person name="Groth M."/>
            <person name="Platzer M."/>
        </authorList>
    </citation>
    <scope>NUCLEOTIDE SEQUENCE</scope>
    <source>
        <tissue evidence="1">Brain</tissue>
    </source>
</reference>
<gene>
    <name evidence="1" type="primary">Nfu_g_1_017379</name>
</gene>
<organism evidence="1">
    <name type="scientific">Nothobranchius kadleci</name>
    <name type="common">African annual killifish</name>
    <dbReference type="NCBI Taxonomy" id="1051664"/>
    <lineage>
        <taxon>Eukaryota</taxon>
        <taxon>Metazoa</taxon>
        <taxon>Chordata</taxon>
        <taxon>Craniata</taxon>
        <taxon>Vertebrata</taxon>
        <taxon>Euteleostomi</taxon>
        <taxon>Actinopterygii</taxon>
        <taxon>Neopterygii</taxon>
        <taxon>Teleostei</taxon>
        <taxon>Neoteleostei</taxon>
        <taxon>Acanthomorphata</taxon>
        <taxon>Ovalentaria</taxon>
        <taxon>Atherinomorphae</taxon>
        <taxon>Cyprinodontiformes</taxon>
        <taxon>Nothobranchiidae</taxon>
        <taxon>Nothobranchius</taxon>
    </lineage>
</organism>
<dbReference type="EMBL" id="HADZ01013223">
    <property type="protein sequence ID" value="SBP77164.1"/>
    <property type="molecule type" value="Transcribed_RNA"/>
</dbReference>
<name>A0A1A8CC00_NOTKA</name>